<dbReference type="SUPFAM" id="SSF53613">
    <property type="entry name" value="Ribokinase-like"/>
    <property type="match status" value="1"/>
</dbReference>
<organism evidence="3 4">
    <name type="scientific">Barrientosiimonas endolithica</name>
    <dbReference type="NCBI Taxonomy" id="1535208"/>
    <lineage>
        <taxon>Bacteria</taxon>
        <taxon>Bacillati</taxon>
        <taxon>Actinomycetota</taxon>
        <taxon>Actinomycetes</taxon>
        <taxon>Micrococcales</taxon>
        <taxon>Dermacoccaceae</taxon>
        <taxon>Barrientosiimonas</taxon>
    </lineage>
</organism>
<feature type="region of interest" description="Disordered" evidence="1">
    <location>
        <begin position="99"/>
        <end position="132"/>
    </location>
</feature>
<keyword evidence="4" id="KW-1185">Reference proteome</keyword>
<protein>
    <recommendedName>
        <fullName evidence="2">Carbohydrate kinase PfkB domain-containing protein</fullName>
    </recommendedName>
</protein>
<proteinExistence type="predicted"/>
<dbReference type="InterPro" id="IPR029056">
    <property type="entry name" value="Ribokinase-like"/>
</dbReference>
<dbReference type="InterPro" id="IPR011611">
    <property type="entry name" value="PfkB_dom"/>
</dbReference>
<evidence type="ECO:0000313" key="3">
    <source>
        <dbReference type="EMBL" id="BDZ57673.1"/>
    </source>
</evidence>
<name>A0ABM8H9S1_9MICO</name>
<evidence type="ECO:0000313" key="4">
    <source>
        <dbReference type="Proteomes" id="UP001321421"/>
    </source>
</evidence>
<evidence type="ECO:0000256" key="1">
    <source>
        <dbReference type="SAM" id="MobiDB-lite"/>
    </source>
</evidence>
<feature type="domain" description="Carbohydrate kinase PfkB" evidence="2">
    <location>
        <begin position="2"/>
        <end position="100"/>
    </location>
</feature>
<dbReference type="Pfam" id="PF00294">
    <property type="entry name" value="PfkB"/>
    <property type="match status" value="1"/>
</dbReference>
<gene>
    <name evidence="3" type="ORF">GCM10025872_13300</name>
</gene>
<accession>A0ABM8H9S1</accession>
<dbReference type="Proteomes" id="UP001321421">
    <property type="component" value="Chromosome"/>
</dbReference>
<sequence length="132" mass="13361">MSRVIHTGQALVDLVLRVDDLPRRGGNVMADEGTRYAAGSVNILLAAARSGAECVLAGAHGTGPNGDLIRSALEAEGVSVVSEPVADLDSGVCVVLVEPTGSGRSSRRAPPSDCSPSTGSPPRNRGRAISCA</sequence>
<dbReference type="EMBL" id="AP027735">
    <property type="protein sequence ID" value="BDZ57673.1"/>
    <property type="molecule type" value="Genomic_DNA"/>
</dbReference>
<dbReference type="Gene3D" id="3.40.1190.20">
    <property type="match status" value="1"/>
</dbReference>
<evidence type="ECO:0000259" key="2">
    <source>
        <dbReference type="Pfam" id="PF00294"/>
    </source>
</evidence>
<reference evidence="4" key="1">
    <citation type="journal article" date="2019" name="Int. J. Syst. Evol. Microbiol.">
        <title>The Global Catalogue of Microorganisms (GCM) 10K type strain sequencing project: providing services to taxonomists for standard genome sequencing and annotation.</title>
        <authorList>
            <consortium name="The Broad Institute Genomics Platform"/>
            <consortium name="The Broad Institute Genome Sequencing Center for Infectious Disease"/>
            <person name="Wu L."/>
            <person name="Ma J."/>
        </authorList>
    </citation>
    <scope>NUCLEOTIDE SEQUENCE [LARGE SCALE GENOMIC DNA]</scope>
    <source>
        <strain evidence="4">NBRC 110608</strain>
    </source>
</reference>